<sequence length="155" mass="16147">MRTEPFTVQAVWPPGLDLEQVCGQLVTAVISFHTAGPIAAVAGILPPGMGPRMLLLVVYTPEMIDAEELGTLLDDSVLSAVHAVDETLDLGCVQPVLIAPVQLAGVTLQGAASIEAIFPRCAALEWGGSAELLPVGLSATRARRPVPVTRGDTVM</sequence>
<evidence type="ECO:0000313" key="1">
    <source>
        <dbReference type="EMBL" id="RAS59456.1"/>
    </source>
</evidence>
<organism evidence="1 2">
    <name type="scientific">Lentzea atacamensis</name>
    <dbReference type="NCBI Taxonomy" id="531938"/>
    <lineage>
        <taxon>Bacteria</taxon>
        <taxon>Bacillati</taxon>
        <taxon>Actinomycetota</taxon>
        <taxon>Actinomycetes</taxon>
        <taxon>Pseudonocardiales</taxon>
        <taxon>Pseudonocardiaceae</taxon>
        <taxon>Lentzea</taxon>
    </lineage>
</organism>
<proteinExistence type="predicted"/>
<accession>A0ABX9DVZ1</accession>
<name>A0ABX9DVZ1_9PSEU</name>
<protein>
    <submittedName>
        <fullName evidence="1">Uncharacterized protein</fullName>
    </submittedName>
</protein>
<dbReference type="EMBL" id="QLTT01000014">
    <property type="protein sequence ID" value="RAS59456.1"/>
    <property type="molecule type" value="Genomic_DNA"/>
</dbReference>
<gene>
    <name evidence="1" type="ORF">C8D87_11468</name>
</gene>
<dbReference type="RefSeq" id="WP_112231876.1">
    <property type="nucleotide sequence ID" value="NZ_QLTT01000014.1"/>
</dbReference>
<dbReference type="Proteomes" id="UP000248714">
    <property type="component" value="Unassembled WGS sequence"/>
</dbReference>
<reference evidence="1 2" key="1">
    <citation type="submission" date="2018-06" db="EMBL/GenBank/DDBJ databases">
        <title>Genomic Encyclopedia of Type Strains, Phase IV (KMG-IV): sequencing the most valuable type-strain genomes for metagenomic binning, comparative biology and taxonomic classification.</title>
        <authorList>
            <person name="Goeker M."/>
        </authorList>
    </citation>
    <scope>NUCLEOTIDE SEQUENCE [LARGE SCALE GENOMIC DNA]</scope>
    <source>
        <strain evidence="1 2">DSM 45479</strain>
    </source>
</reference>
<evidence type="ECO:0000313" key="2">
    <source>
        <dbReference type="Proteomes" id="UP000248714"/>
    </source>
</evidence>
<keyword evidence="2" id="KW-1185">Reference proteome</keyword>
<comment type="caution">
    <text evidence="1">The sequence shown here is derived from an EMBL/GenBank/DDBJ whole genome shotgun (WGS) entry which is preliminary data.</text>
</comment>